<dbReference type="Proteomes" id="UP000310189">
    <property type="component" value="Unassembled WGS sequence"/>
</dbReference>
<accession>A0A4T0FND2</accession>
<dbReference type="OrthoDB" id="10407381at2759"/>
<keyword evidence="2" id="KW-1185">Reference proteome</keyword>
<name>A0A4T0FND2_9BASI</name>
<proteinExistence type="predicted"/>
<dbReference type="EMBL" id="SPNW01000031">
    <property type="protein sequence ID" value="TIA89014.1"/>
    <property type="molecule type" value="Genomic_DNA"/>
</dbReference>
<gene>
    <name evidence="1" type="ORF">E3P99_02284</name>
</gene>
<reference evidence="1 2" key="1">
    <citation type="submission" date="2019-03" db="EMBL/GenBank/DDBJ databases">
        <title>Sequencing 23 genomes of Wallemia ichthyophaga.</title>
        <authorList>
            <person name="Gostincar C."/>
        </authorList>
    </citation>
    <scope>NUCLEOTIDE SEQUENCE [LARGE SCALE GENOMIC DNA]</scope>
    <source>
        <strain evidence="1 2">EXF-5753</strain>
    </source>
</reference>
<evidence type="ECO:0000313" key="2">
    <source>
        <dbReference type="Proteomes" id="UP000310189"/>
    </source>
</evidence>
<protein>
    <submittedName>
        <fullName evidence="1">Uncharacterized protein</fullName>
    </submittedName>
</protein>
<organism evidence="1 2">
    <name type="scientific">Wallemia hederae</name>
    <dbReference type="NCBI Taxonomy" id="1540922"/>
    <lineage>
        <taxon>Eukaryota</taxon>
        <taxon>Fungi</taxon>
        <taxon>Dikarya</taxon>
        <taxon>Basidiomycota</taxon>
        <taxon>Wallemiomycotina</taxon>
        <taxon>Wallemiomycetes</taxon>
        <taxon>Wallemiales</taxon>
        <taxon>Wallemiaceae</taxon>
        <taxon>Wallemia</taxon>
    </lineage>
</organism>
<sequence>MERPLQPPTLFKPISAVSVTDEQAQILLSAFLDNYKDSTPTKAALERLRAGLLGEEVPYEYEDGEQEAEQMAEE</sequence>
<comment type="caution">
    <text evidence="1">The sequence shown here is derived from an EMBL/GenBank/DDBJ whole genome shotgun (WGS) entry which is preliminary data.</text>
</comment>
<evidence type="ECO:0000313" key="1">
    <source>
        <dbReference type="EMBL" id="TIA89014.1"/>
    </source>
</evidence>
<dbReference type="AlphaFoldDB" id="A0A4T0FND2"/>